<dbReference type="Proteomes" id="UP001596053">
    <property type="component" value="Unassembled WGS sequence"/>
</dbReference>
<organism evidence="1 2">
    <name type="scientific">Bosea eneae</name>
    <dbReference type="NCBI Taxonomy" id="151454"/>
    <lineage>
        <taxon>Bacteria</taxon>
        <taxon>Pseudomonadati</taxon>
        <taxon>Pseudomonadota</taxon>
        <taxon>Alphaproteobacteria</taxon>
        <taxon>Hyphomicrobiales</taxon>
        <taxon>Boseaceae</taxon>
        <taxon>Bosea</taxon>
    </lineage>
</organism>
<sequence>MNRLDVVDTGRRRRWSDGEKERIVLESMVGPRQISATARRHGIARSQLLAWRRAMLVEPRAAPSGFIPMLVTPETDQREDARMMGAGAPPALSVAAPTPGRIEIVLRSGRKMIVEGAADMDAVLKLARGLEAFR</sequence>
<accession>A0ABW0IR91</accession>
<evidence type="ECO:0000313" key="2">
    <source>
        <dbReference type="Proteomes" id="UP001596053"/>
    </source>
</evidence>
<dbReference type="NCBIfam" id="NF047595">
    <property type="entry name" value="IS66_ISRel24_TnpA"/>
    <property type="match status" value="1"/>
</dbReference>
<dbReference type="RefSeq" id="WP_067989357.1">
    <property type="nucleotide sequence ID" value="NZ_JBHSLW010000020.1"/>
</dbReference>
<gene>
    <name evidence="1" type="ORF">ACFPOB_14550</name>
</gene>
<comment type="caution">
    <text evidence="1">The sequence shown here is derived from an EMBL/GenBank/DDBJ whole genome shotgun (WGS) entry which is preliminary data.</text>
</comment>
<dbReference type="InterPro" id="IPR010921">
    <property type="entry name" value="Trp_repressor/repl_initiator"/>
</dbReference>
<dbReference type="PANTHER" id="PTHR37936">
    <property type="entry name" value="TRANSPOSASE INSC FOR INSERTION ELEMENT IS2A-RELATED"/>
    <property type="match status" value="1"/>
</dbReference>
<evidence type="ECO:0000313" key="1">
    <source>
        <dbReference type="EMBL" id="MFC5420779.1"/>
    </source>
</evidence>
<keyword evidence="2" id="KW-1185">Reference proteome</keyword>
<proteinExistence type="predicted"/>
<dbReference type="EMBL" id="JBHSLW010000020">
    <property type="protein sequence ID" value="MFC5420779.1"/>
    <property type="molecule type" value="Genomic_DNA"/>
</dbReference>
<name>A0ABW0IR91_9HYPH</name>
<reference evidence="2" key="1">
    <citation type="journal article" date="2019" name="Int. J. Syst. Evol. Microbiol.">
        <title>The Global Catalogue of Microorganisms (GCM) 10K type strain sequencing project: providing services to taxonomists for standard genome sequencing and annotation.</title>
        <authorList>
            <consortium name="The Broad Institute Genomics Platform"/>
            <consortium name="The Broad Institute Genome Sequencing Center for Infectious Disease"/>
            <person name="Wu L."/>
            <person name="Ma J."/>
        </authorList>
    </citation>
    <scope>NUCLEOTIDE SEQUENCE [LARGE SCALE GENOMIC DNA]</scope>
    <source>
        <strain evidence="2">NCAIM B.01391</strain>
    </source>
</reference>
<dbReference type="InterPro" id="IPR002514">
    <property type="entry name" value="Transposase_8"/>
</dbReference>
<protein>
    <submittedName>
        <fullName evidence="1">Transposase</fullName>
    </submittedName>
</protein>
<dbReference type="SUPFAM" id="SSF48295">
    <property type="entry name" value="TrpR-like"/>
    <property type="match status" value="1"/>
</dbReference>
<dbReference type="PANTHER" id="PTHR37936:SF3">
    <property type="entry name" value="TRANSPOSASE INSC FOR INSERTION ELEMENT IS2A-RELATED"/>
    <property type="match status" value="1"/>
</dbReference>
<dbReference type="Pfam" id="PF01527">
    <property type="entry name" value="HTH_Tnp_1"/>
    <property type="match status" value="1"/>
</dbReference>